<organism evidence="2 3">
    <name type="scientific">Aspergillus heteromorphus CBS 117.55</name>
    <dbReference type="NCBI Taxonomy" id="1448321"/>
    <lineage>
        <taxon>Eukaryota</taxon>
        <taxon>Fungi</taxon>
        <taxon>Dikarya</taxon>
        <taxon>Ascomycota</taxon>
        <taxon>Pezizomycotina</taxon>
        <taxon>Eurotiomycetes</taxon>
        <taxon>Eurotiomycetidae</taxon>
        <taxon>Eurotiales</taxon>
        <taxon>Aspergillaceae</taxon>
        <taxon>Aspergillus</taxon>
        <taxon>Aspergillus subgen. Circumdati</taxon>
    </lineage>
</organism>
<proteinExistence type="predicted"/>
<dbReference type="STRING" id="1448321.A0A317V259"/>
<evidence type="ECO:0000313" key="2">
    <source>
        <dbReference type="EMBL" id="PWY68394.1"/>
    </source>
</evidence>
<feature type="compositionally biased region" description="Basic and acidic residues" evidence="1">
    <location>
        <begin position="117"/>
        <end position="137"/>
    </location>
</feature>
<evidence type="ECO:0000313" key="3">
    <source>
        <dbReference type="Proteomes" id="UP000247233"/>
    </source>
</evidence>
<dbReference type="GeneID" id="37066470"/>
<feature type="compositionally biased region" description="Polar residues" evidence="1">
    <location>
        <begin position="62"/>
        <end position="71"/>
    </location>
</feature>
<dbReference type="RefSeq" id="XP_025395203.1">
    <property type="nucleotide sequence ID" value="XM_025544233.1"/>
</dbReference>
<reference evidence="2 3" key="1">
    <citation type="submission" date="2016-12" db="EMBL/GenBank/DDBJ databases">
        <title>The genomes of Aspergillus section Nigri reveals drivers in fungal speciation.</title>
        <authorList>
            <consortium name="DOE Joint Genome Institute"/>
            <person name="Vesth T.C."/>
            <person name="Nybo J."/>
            <person name="Theobald S."/>
            <person name="Brandl J."/>
            <person name="Frisvad J.C."/>
            <person name="Nielsen K.F."/>
            <person name="Lyhne E.K."/>
            <person name="Kogle M.E."/>
            <person name="Kuo A."/>
            <person name="Riley R."/>
            <person name="Clum A."/>
            <person name="Nolan M."/>
            <person name="Lipzen A."/>
            <person name="Salamov A."/>
            <person name="Henrissat B."/>
            <person name="Wiebenga A."/>
            <person name="De Vries R.P."/>
            <person name="Grigoriev I.V."/>
            <person name="Mortensen U.H."/>
            <person name="Andersen M.R."/>
            <person name="Baker S.E."/>
        </authorList>
    </citation>
    <scope>NUCLEOTIDE SEQUENCE [LARGE SCALE GENOMIC DNA]</scope>
    <source>
        <strain evidence="2 3">CBS 117.55</strain>
    </source>
</reference>
<dbReference type="OrthoDB" id="5418867at2759"/>
<gene>
    <name evidence="2" type="ORF">BO70DRAFT_366062</name>
</gene>
<evidence type="ECO:0000256" key="1">
    <source>
        <dbReference type="SAM" id="MobiDB-lite"/>
    </source>
</evidence>
<protein>
    <submittedName>
        <fullName evidence="2">Uncharacterized protein</fullName>
    </submittedName>
</protein>
<comment type="caution">
    <text evidence="2">The sequence shown here is derived from an EMBL/GenBank/DDBJ whole genome shotgun (WGS) entry which is preliminary data.</text>
</comment>
<dbReference type="AlphaFoldDB" id="A0A317V259"/>
<accession>A0A317V259</accession>
<name>A0A317V259_9EURO</name>
<dbReference type="VEuPathDB" id="FungiDB:BO70DRAFT_366062"/>
<sequence>MPIQWTADADAKLFLGVLIQMRGRVKLDYEDLAAHMGSDCTACAVEQRIVKLKKQVAGKAGSPSNASTPATTPKKRAAGQSTKTPTKKAKLDHAETSVSPQKGNVRVSGGSAPVGKSEVKAETKAEMADGIKQEEIE</sequence>
<dbReference type="Proteomes" id="UP000247233">
    <property type="component" value="Unassembled WGS sequence"/>
</dbReference>
<feature type="region of interest" description="Disordered" evidence="1">
    <location>
        <begin position="54"/>
        <end position="137"/>
    </location>
</feature>
<keyword evidence="3" id="KW-1185">Reference proteome</keyword>
<dbReference type="EMBL" id="MSFL01000036">
    <property type="protein sequence ID" value="PWY68394.1"/>
    <property type="molecule type" value="Genomic_DNA"/>
</dbReference>